<evidence type="ECO:0000259" key="15">
    <source>
        <dbReference type="Pfam" id="PF03717"/>
    </source>
</evidence>
<keyword evidence="4" id="KW-1003">Cell membrane</keyword>
<dbReference type="NCBIfam" id="TIGR03423">
    <property type="entry name" value="pbp2_mrdA"/>
    <property type="match status" value="1"/>
</dbReference>
<keyword evidence="11" id="KW-1133">Transmembrane helix</keyword>
<dbReference type="GO" id="GO:0005886">
    <property type="term" value="C:plasma membrane"/>
    <property type="evidence" value="ECO:0007669"/>
    <property type="project" value="UniProtKB-SubCell"/>
</dbReference>
<keyword evidence="13" id="KW-0961">Cell wall biogenesis/degradation</keyword>
<dbReference type="InterPro" id="IPR036138">
    <property type="entry name" value="PBP_dimer_sf"/>
</dbReference>
<protein>
    <submittedName>
        <fullName evidence="16">Penicillin-binding protein 2</fullName>
        <ecNumber evidence="16">3.4.16.4</ecNumber>
    </submittedName>
</protein>
<keyword evidence="5" id="KW-0997">Cell inner membrane</keyword>
<evidence type="ECO:0000256" key="11">
    <source>
        <dbReference type="ARBA" id="ARBA00022989"/>
    </source>
</evidence>
<comment type="similarity">
    <text evidence="3">Belongs to the transpeptidase family.</text>
</comment>
<dbReference type="InterPro" id="IPR005311">
    <property type="entry name" value="PBP_dimer"/>
</dbReference>
<dbReference type="EMBL" id="JAGSXH010000003">
    <property type="protein sequence ID" value="MBS2961698.1"/>
    <property type="molecule type" value="Genomic_DNA"/>
</dbReference>
<dbReference type="RefSeq" id="WP_211463624.1">
    <property type="nucleotide sequence ID" value="NZ_JAGSXH010000003.1"/>
</dbReference>
<evidence type="ECO:0000259" key="14">
    <source>
        <dbReference type="Pfam" id="PF00905"/>
    </source>
</evidence>
<evidence type="ECO:0000256" key="1">
    <source>
        <dbReference type="ARBA" id="ARBA00004167"/>
    </source>
</evidence>
<evidence type="ECO:0000256" key="3">
    <source>
        <dbReference type="ARBA" id="ARBA00007171"/>
    </source>
</evidence>
<dbReference type="PANTHER" id="PTHR30627">
    <property type="entry name" value="PEPTIDOGLYCAN D,D-TRANSPEPTIDASE"/>
    <property type="match status" value="1"/>
</dbReference>
<reference evidence="16" key="1">
    <citation type="submission" date="2021-04" db="EMBL/GenBank/DDBJ databases">
        <title>Genome based classification of Actinospica acidithermotolerans sp. nov., an actinobacterium isolated from an Indonesian hot spring.</title>
        <authorList>
            <person name="Kusuma A.B."/>
            <person name="Putra K.E."/>
            <person name="Nafisah S."/>
            <person name="Loh J."/>
            <person name="Nouioui I."/>
            <person name="Goodfellow M."/>
        </authorList>
    </citation>
    <scope>NUCLEOTIDE SEQUENCE</scope>
    <source>
        <strain evidence="16">DSM 45618</strain>
    </source>
</reference>
<comment type="subcellular location">
    <subcellularLocation>
        <location evidence="2">Cell membrane</location>
    </subcellularLocation>
    <subcellularLocation>
        <location evidence="1">Membrane</location>
        <topology evidence="1">Single-pass membrane protein</topology>
    </subcellularLocation>
</comment>
<dbReference type="Pfam" id="PF03717">
    <property type="entry name" value="PBP_dimer"/>
    <property type="match status" value="1"/>
</dbReference>
<dbReference type="Pfam" id="PF00905">
    <property type="entry name" value="Transpeptidase"/>
    <property type="match status" value="1"/>
</dbReference>
<organism evidence="16 17">
    <name type="scientific">Actinocrinis puniceicyclus</name>
    <dbReference type="NCBI Taxonomy" id="977794"/>
    <lineage>
        <taxon>Bacteria</taxon>
        <taxon>Bacillati</taxon>
        <taxon>Actinomycetota</taxon>
        <taxon>Actinomycetes</taxon>
        <taxon>Catenulisporales</taxon>
        <taxon>Actinospicaceae</taxon>
        <taxon>Actinocrinis</taxon>
    </lineage>
</organism>
<sequence>MPVPQPARSRVAVVQVLVLALLGTLGARLWFLQVRSGAQFQQAAAANDLRSVVTAAVRGSILDDQGRALVDNRTVLDVTVDLNTLAREPQSGRPVLERLAAALGVPAAQIEQRARLCSPTVGQPCWTGSPYQPVPVARDVPTRLAVKIMEERDRFPGVSAVPGAQRVFPEPYGAQAAQVLGYLSPVTPGELDAPDTKYQPTDMVGRSGLEQTHDDELRGVSGVAEVAVDNLGRAVRTVSATPPVPGDDLVTTLDAHVQAVAEQQLAAAVKSARNGWDKNSGTRYKADSGAVVVLDVNTGGVVAMATYPSYDPSVWSDGVSAAQYARLTDPKAGTPLLDRAYQGQFAPGSTFKLVTASAMLQDGFPARGVYDCSPSFDVGSQSFHNFEGEAFGPITLKRAIEVSCDTVFYRAAYQMWLRDGGNRPVTHPADPVQTMAAAYGFGRATGIDLPGESPGDVQNRQEKLATWKQMKDIWCRRAQTGYPEVAGSDPARAAYLKQIAHENCQDGWQFRGGDAVIEAIGQGGILVTPLQLARAYAALANGGTLYQPHLEKAVIAPDGHVVSTYRPKVVGHVPVSPATRSFLVSAFEGVAQEGTASGVYGPWPQNRIAVGAKTGTADVYGKQATSVFASFLPADHPQYAVAMMVSQAGQGAMVSGPAVEKIEEALYGVQGGAINPRAALLPQPPATLPGIRPDGTLVAPADQVLPPACLPPPGYGVSQALPPAFTEPSVLAAPPYYLPERRYAGLFQAGALA</sequence>
<dbReference type="Gene3D" id="3.40.710.10">
    <property type="entry name" value="DD-peptidase/beta-lactamase superfamily"/>
    <property type="match status" value="1"/>
</dbReference>
<dbReference type="GO" id="GO:0008658">
    <property type="term" value="F:penicillin binding"/>
    <property type="evidence" value="ECO:0007669"/>
    <property type="project" value="InterPro"/>
</dbReference>
<dbReference type="GO" id="GO:0008360">
    <property type="term" value="P:regulation of cell shape"/>
    <property type="evidence" value="ECO:0007669"/>
    <property type="project" value="UniProtKB-KW"/>
</dbReference>
<name>A0A8J7WI23_9ACTN</name>
<dbReference type="EC" id="3.4.16.4" evidence="16"/>
<dbReference type="SUPFAM" id="SSF56601">
    <property type="entry name" value="beta-lactamase/transpeptidase-like"/>
    <property type="match status" value="1"/>
</dbReference>
<dbReference type="GO" id="GO:0006508">
    <property type="term" value="P:proteolysis"/>
    <property type="evidence" value="ECO:0007669"/>
    <property type="project" value="UniProtKB-KW"/>
</dbReference>
<proteinExistence type="inferred from homology"/>
<dbReference type="SUPFAM" id="SSF56519">
    <property type="entry name" value="Penicillin binding protein dimerisation domain"/>
    <property type="match status" value="1"/>
</dbReference>
<keyword evidence="10" id="KW-0573">Peptidoglycan synthesis</keyword>
<evidence type="ECO:0000256" key="12">
    <source>
        <dbReference type="ARBA" id="ARBA00023136"/>
    </source>
</evidence>
<keyword evidence="9" id="KW-0133">Cell shape</keyword>
<keyword evidence="6" id="KW-0645">Protease</keyword>
<comment type="caution">
    <text evidence="16">The sequence shown here is derived from an EMBL/GenBank/DDBJ whole genome shotgun (WGS) entry which is preliminary data.</text>
</comment>
<evidence type="ECO:0000313" key="16">
    <source>
        <dbReference type="EMBL" id="MBS2961698.1"/>
    </source>
</evidence>
<keyword evidence="17" id="KW-1185">Reference proteome</keyword>
<evidence type="ECO:0000313" key="17">
    <source>
        <dbReference type="Proteomes" id="UP000677913"/>
    </source>
</evidence>
<accession>A0A8J7WI23</accession>
<dbReference type="GO" id="GO:0071972">
    <property type="term" value="F:peptidoglycan L,D-transpeptidase activity"/>
    <property type="evidence" value="ECO:0007669"/>
    <property type="project" value="TreeGrafter"/>
</dbReference>
<evidence type="ECO:0000256" key="4">
    <source>
        <dbReference type="ARBA" id="ARBA00022475"/>
    </source>
</evidence>
<dbReference type="InterPro" id="IPR017790">
    <property type="entry name" value="Penicillin-binding_protein_2"/>
</dbReference>
<dbReference type="AlphaFoldDB" id="A0A8J7WI23"/>
<dbReference type="GO" id="GO:0071555">
    <property type="term" value="P:cell wall organization"/>
    <property type="evidence" value="ECO:0007669"/>
    <property type="project" value="UniProtKB-KW"/>
</dbReference>
<evidence type="ECO:0000256" key="13">
    <source>
        <dbReference type="ARBA" id="ARBA00023316"/>
    </source>
</evidence>
<feature type="domain" description="Penicillin-binding protein dimerisation" evidence="15">
    <location>
        <begin position="55"/>
        <end position="238"/>
    </location>
</feature>
<evidence type="ECO:0000256" key="10">
    <source>
        <dbReference type="ARBA" id="ARBA00022984"/>
    </source>
</evidence>
<evidence type="ECO:0000256" key="6">
    <source>
        <dbReference type="ARBA" id="ARBA00022670"/>
    </source>
</evidence>
<dbReference type="InterPro" id="IPR050515">
    <property type="entry name" value="Beta-lactam/transpept"/>
</dbReference>
<dbReference type="InterPro" id="IPR012338">
    <property type="entry name" value="Beta-lactam/transpept-like"/>
</dbReference>
<keyword evidence="7" id="KW-0812">Transmembrane</keyword>
<dbReference type="PANTHER" id="PTHR30627:SF2">
    <property type="entry name" value="PEPTIDOGLYCAN D,D-TRANSPEPTIDASE MRDA"/>
    <property type="match status" value="1"/>
</dbReference>
<evidence type="ECO:0000256" key="7">
    <source>
        <dbReference type="ARBA" id="ARBA00022692"/>
    </source>
</evidence>
<dbReference type="GO" id="GO:0009002">
    <property type="term" value="F:serine-type D-Ala-D-Ala carboxypeptidase activity"/>
    <property type="evidence" value="ECO:0007669"/>
    <property type="project" value="UniProtKB-EC"/>
</dbReference>
<evidence type="ECO:0000256" key="5">
    <source>
        <dbReference type="ARBA" id="ARBA00022519"/>
    </source>
</evidence>
<keyword evidence="8 16" id="KW-0378">Hydrolase</keyword>
<feature type="domain" description="Penicillin-binding protein transpeptidase" evidence="14">
    <location>
        <begin position="289"/>
        <end position="662"/>
    </location>
</feature>
<evidence type="ECO:0000256" key="2">
    <source>
        <dbReference type="ARBA" id="ARBA00004236"/>
    </source>
</evidence>
<dbReference type="Proteomes" id="UP000677913">
    <property type="component" value="Unassembled WGS sequence"/>
</dbReference>
<evidence type="ECO:0000256" key="9">
    <source>
        <dbReference type="ARBA" id="ARBA00022960"/>
    </source>
</evidence>
<keyword evidence="16" id="KW-0121">Carboxypeptidase</keyword>
<evidence type="ECO:0000256" key="8">
    <source>
        <dbReference type="ARBA" id="ARBA00022801"/>
    </source>
</evidence>
<gene>
    <name evidence="16" type="primary">mrdA</name>
    <name evidence="16" type="ORF">KGA66_01470</name>
</gene>
<dbReference type="InterPro" id="IPR001460">
    <property type="entry name" value="PCN-bd_Tpept"/>
</dbReference>
<keyword evidence="12" id="KW-0472">Membrane</keyword>
<dbReference type="GO" id="GO:0009252">
    <property type="term" value="P:peptidoglycan biosynthetic process"/>
    <property type="evidence" value="ECO:0007669"/>
    <property type="project" value="UniProtKB-KW"/>
</dbReference>
<dbReference type="Gene3D" id="3.90.1310.10">
    <property type="entry name" value="Penicillin-binding protein 2a (Domain 2)"/>
    <property type="match status" value="1"/>
</dbReference>